<evidence type="ECO:0000313" key="1">
    <source>
        <dbReference type="EMBL" id="WAQ91742.1"/>
    </source>
</evidence>
<dbReference type="EMBL" id="CP110435">
    <property type="protein sequence ID" value="WAQ91742.1"/>
    <property type="molecule type" value="Genomic_DNA"/>
</dbReference>
<evidence type="ECO:0000313" key="2">
    <source>
        <dbReference type="Proteomes" id="UP001164743"/>
    </source>
</evidence>
<dbReference type="GeneID" id="77804204"/>
<keyword evidence="2" id="KW-1185">Reference proteome</keyword>
<accession>A0ABY7D642</accession>
<protein>
    <recommendedName>
        <fullName evidence="3">CxC6 like cysteine cluster associated with KDZ domain-containing protein</fullName>
    </recommendedName>
</protein>
<organism evidence="1 2">
    <name type="scientific">Puccinia triticina</name>
    <dbReference type="NCBI Taxonomy" id="208348"/>
    <lineage>
        <taxon>Eukaryota</taxon>
        <taxon>Fungi</taxon>
        <taxon>Dikarya</taxon>
        <taxon>Basidiomycota</taxon>
        <taxon>Pucciniomycotina</taxon>
        <taxon>Pucciniomycetes</taxon>
        <taxon>Pucciniales</taxon>
        <taxon>Pucciniaceae</taxon>
        <taxon>Puccinia</taxon>
    </lineage>
</organism>
<dbReference type="Proteomes" id="UP001164743">
    <property type="component" value="Chromosome 15A"/>
</dbReference>
<sequence length="99" mass="11151">MPMYACPHLATCGDLKYNKKACNSHSRLSGTAVKRHTLNRKIHGNCGPKCPAYKLNVPTNLQYAKGLRRPQAACHWKRLKNHGYCWELELGLGQSRMAS</sequence>
<evidence type="ECO:0008006" key="3">
    <source>
        <dbReference type="Google" id="ProtNLM"/>
    </source>
</evidence>
<name>A0ABY7D642_9BASI</name>
<proteinExistence type="predicted"/>
<gene>
    <name evidence="1" type="ORF">PtA15_15A133</name>
</gene>
<dbReference type="RefSeq" id="XP_053027297.1">
    <property type="nucleotide sequence ID" value="XM_053163309.1"/>
</dbReference>
<reference evidence="1" key="1">
    <citation type="submission" date="2022-10" db="EMBL/GenBank/DDBJ databases">
        <title>Puccinia triticina Genome sequencing and assembly.</title>
        <authorList>
            <person name="Li C."/>
        </authorList>
    </citation>
    <scope>NUCLEOTIDE SEQUENCE</scope>
    <source>
        <strain evidence="1">Pt15</strain>
    </source>
</reference>